<feature type="compositionally biased region" description="Pro residues" evidence="1">
    <location>
        <begin position="240"/>
        <end position="252"/>
    </location>
</feature>
<feature type="region of interest" description="Disordered" evidence="1">
    <location>
        <begin position="234"/>
        <end position="259"/>
    </location>
</feature>
<reference evidence="2 3" key="1">
    <citation type="submission" date="2019-05" db="EMBL/GenBank/DDBJ databases">
        <title>Another draft genome of Portunus trituberculatus and its Hox gene families provides insights of decapod evolution.</title>
        <authorList>
            <person name="Jeong J.-H."/>
            <person name="Song I."/>
            <person name="Kim S."/>
            <person name="Choi T."/>
            <person name="Kim D."/>
            <person name="Ryu S."/>
            <person name="Kim W."/>
        </authorList>
    </citation>
    <scope>NUCLEOTIDE SEQUENCE [LARGE SCALE GENOMIC DNA]</scope>
    <source>
        <tissue evidence="2">Muscle</tissue>
    </source>
</reference>
<gene>
    <name evidence="2" type="ORF">E2C01_058045</name>
</gene>
<keyword evidence="3" id="KW-1185">Reference proteome</keyword>
<accession>A0A5B7H3M3</accession>
<proteinExistence type="predicted"/>
<organism evidence="2 3">
    <name type="scientific">Portunus trituberculatus</name>
    <name type="common">Swimming crab</name>
    <name type="synonym">Neptunus trituberculatus</name>
    <dbReference type="NCBI Taxonomy" id="210409"/>
    <lineage>
        <taxon>Eukaryota</taxon>
        <taxon>Metazoa</taxon>
        <taxon>Ecdysozoa</taxon>
        <taxon>Arthropoda</taxon>
        <taxon>Crustacea</taxon>
        <taxon>Multicrustacea</taxon>
        <taxon>Malacostraca</taxon>
        <taxon>Eumalacostraca</taxon>
        <taxon>Eucarida</taxon>
        <taxon>Decapoda</taxon>
        <taxon>Pleocyemata</taxon>
        <taxon>Brachyura</taxon>
        <taxon>Eubrachyura</taxon>
        <taxon>Portunoidea</taxon>
        <taxon>Portunidae</taxon>
        <taxon>Portuninae</taxon>
        <taxon>Portunus</taxon>
    </lineage>
</organism>
<dbReference type="Proteomes" id="UP000324222">
    <property type="component" value="Unassembled WGS sequence"/>
</dbReference>
<dbReference type="AlphaFoldDB" id="A0A5B7H3M3"/>
<protein>
    <submittedName>
        <fullName evidence="2">Uncharacterized protein</fullName>
    </submittedName>
</protein>
<comment type="caution">
    <text evidence="2">The sequence shown here is derived from an EMBL/GenBank/DDBJ whole genome shotgun (WGS) entry which is preliminary data.</text>
</comment>
<evidence type="ECO:0000256" key="1">
    <source>
        <dbReference type="SAM" id="MobiDB-lite"/>
    </source>
</evidence>
<sequence>MGSEGSPSVRVQILSTVRVQVGLPHSGQRFLSGPKREPVDAVKEIMSVKCVTEEGIEDRERERLEKHGSDVATLKRSNRIKEEEKHTSHIMPRHAPQRPAMPRNATVLQCASALRQINQMRDILDFLTHKQPEGEIRLGTMGKLKGDVKLWLTSRTTTTTTPVIYHVLLSPPICSSSLLTQRRHYYYYYYYYYNHHHHHHKTADKISPTSVFFACINTNATTCTTTTTTMLPTSPVSMPTLPPPPPPPPPVPSSLVSIR</sequence>
<evidence type="ECO:0000313" key="2">
    <source>
        <dbReference type="EMBL" id="MPC63937.1"/>
    </source>
</evidence>
<name>A0A5B7H3M3_PORTR</name>
<feature type="region of interest" description="Disordered" evidence="1">
    <location>
        <begin position="79"/>
        <end position="102"/>
    </location>
</feature>
<evidence type="ECO:0000313" key="3">
    <source>
        <dbReference type="Proteomes" id="UP000324222"/>
    </source>
</evidence>
<dbReference type="EMBL" id="VSRR010021436">
    <property type="protein sequence ID" value="MPC63937.1"/>
    <property type="molecule type" value="Genomic_DNA"/>
</dbReference>